<evidence type="ECO:0000313" key="3">
    <source>
        <dbReference type="Proteomes" id="UP000654075"/>
    </source>
</evidence>
<organism evidence="2 3">
    <name type="scientific">Polarella glacialis</name>
    <name type="common">Dinoflagellate</name>
    <dbReference type="NCBI Taxonomy" id="89957"/>
    <lineage>
        <taxon>Eukaryota</taxon>
        <taxon>Sar</taxon>
        <taxon>Alveolata</taxon>
        <taxon>Dinophyceae</taxon>
        <taxon>Suessiales</taxon>
        <taxon>Suessiaceae</taxon>
        <taxon>Polarella</taxon>
    </lineage>
</organism>
<feature type="region of interest" description="Disordered" evidence="1">
    <location>
        <begin position="85"/>
        <end position="110"/>
    </location>
</feature>
<accession>A0A813HFT6</accession>
<gene>
    <name evidence="2" type="ORF">PGLA1383_LOCUS51973</name>
</gene>
<evidence type="ECO:0000313" key="2">
    <source>
        <dbReference type="EMBL" id="CAE8636544.1"/>
    </source>
</evidence>
<name>A0A813HFT6_POLGL</name>
<keyword evidence="3" id="KW-1185">Reference proteome</keyword>
<feature type="compositionally biased region" description="Low complexity" evidence="1">
    <location>
        <begin position="358"/>
        <end position="397"/>
    </location>
</feature>
<dbReference type="EMBL" id="CAJNNV010031507">
    <property type="protein sequence ID" value="CAE8636544.1"/>
    <property type="molecule type" value="Genomic_DNA"/>
</dbReference>
<dbReference type="PANTHER" id="PTHR20916">
    <property type="entry name" value="CYSTEINE AND GLYCINE-RICH PROTEIN 2 BINDING PROTEIN"/>
    <property type="match status" value="1"/>
</dbReference>
<dbReference type="PANTHER" id="PTHR20916:SF12">
    <property type="entry name" value="ANCESTRAL COATOMER ELEMENT 1 SEC16_SEC31 DOMAIN-CONTAINING PROTEIN-RELATED"/>
    <property type="match status" value="1"/>
</dbReference>
<protein>
    <submittedName>
        <fullName evidence="2">Uncharacterized protein</fullName>
    </submittedName>
</protein>
<dbReference type="AlphaFoldDB" id="A0A813HFT6"/>
<comment type="caution">
    <text evidence="2">The sequence shown here is derived from an EMBL/GenBank/DDBJ whole genome shotgun (WGS) entry which is preliminary data.</text>
</comment>
<reference evidence="2" key="1">
    <citation type="submission" date="2021-02" db="EMBL/GenBank/DDBJ databases">
        <authorList>
            <person name="Dougan E. K."/>
            <person name="Rhodes N."/>
            <person name="Thang M."/>
            <person name="Chan C."/>
        </authorList>
    </citation>
    <scope>NUCLEOTIDE SEQUENCE</scope>
</reference>
<evidence type="ECO:0000256" key="1">
    <source>
        <dbReference type="SAM" id="MobiDB-lite"/>
    </source>
</evidence>
<feature type="region of interest" description="Disordered" evidence="1">
    <location>
        <begin position="351"/>
        <end position="422"/>
    </location>
</feature>
<dbReference type="GO" id="GO:0004402">
    <property type="term" value="F:histone acetyltransferase activity"/>
    <property type="evidence" value="ECO:0007669"/>
    <property type="project" value="TreeGrafter"/>
</dbReference>
<dbReference type="Proteomes" id="UP000654075">
    <property type="component" value="Unassembled WGS sequence"/>
</dbReference>
<proteinExistence type="predicted"/>
<feature type="compositionally biased region" description="Low complexity" evidence="1">
    <location>
        <begin position="407"/>
        <end position="422"/>
    </location>
</feature>
<sequence>MACAEAAGGGVRLLQKGDQVLAWSNSGKTWLGGCVDDILEEPLLLPDQIVPKGALKIRLARGLKFVPAPRAQELLKFVAAVSNNNHHNSSNNNNSSNSNNNNNHNGTTRSGAPQVLVVASVVVVAPGAGTGANCKIYEELKQDERFNLKVLGKKGAPYDRYPECWEKGSSPPNLESFAGELVSQDLGELLILGSRGGQVVLPYFWRVLGSKTPPAVVINGGCAMKARPGPATNWPVSAVTFRLLGGQDFFRGKASPAEYVASAKQCVPPENGSTAILFVSEMQHVPQASLLGAVLSLLLMALLSWKASGSPPKAQFQSILSRLEGEGCWSGRLLFTAAAGLWEEIPFGSAVQADDNNKNNNKSNSNNSNSNRHFSNSNSNSNSNISNSSNSSKNPSKPGSDTAAGPAEAASQARQQAAQQASKAEALEVELAIKEQELLQLRLDLAEARAEEQRLQDLAEVRPLGAQVLAGR</sequence>